<sequence>MAFCFACREYAKKVCCLGLTSLIGLPASHIPGDALERIFKSTLELLVAYKDQVAESKRQNEADADELDGFGADEDEDEEVESDKEMGLDDEEADGINNFDPQKFSEILAGLTPNIFWEMYCIVFLYALVGLLHFVLMFSCFWLSMIQVRGFHHEDSDDDSDDDFSDDEELQTPLDEVDPFIFFVETIQAMQASDPARFQNLMQTLDFRYQALANGVAQHAEERKIEIAREVREGKCIVMKHSMVGRVFSFGMFVAGMESVSCDMMIAGKGFAALAYQIFGGQF</sequence>
<evidence type="ECO:0000256" key="1">
    <source>
        <dbReference type="SAM" id="MobiDB-lite"/>
    </source>
</evidence>
<feature type="compositionally biased region" description="Acidic residues" evidence="1">
    <location>
        <begin position="62"/>
        <end position="92"/>
    </location>
</feature>
<evidence type="ECO:0000313" key="4">
    <source>
        <dbReference type="Proteomes" id="UP001054889"/>
    </source>
</evidence>
<dbReference type="Gene3D" id="1.25.10.10">
    <property type="entry name" value="Leucine-rich Repeat Variant"/>
    <property type="match status" value="1"/>
</dbReference>
<organism evidence="3 4">
    <name type="scientific">Eleusine coracana subsp. coracana</name>
    <dbReference type="NCBI Taxonomy" id="191504"/>
    <lineage>
        <taxon>Eukaryota</taxon>
        <taxon>Viridiplantae</taxon>
        <taxon>Streptophyta</taxon>
        <taxon>Embryophyta</taxon>
        <taxon>Tracheophyta</taxon>
        <taxon>Spermatophyta</taxon>
        <taxon>Magnoliopsida</taxon>
        <taxon>Liliopsida</taxon>
        <taxon>Poales</taxon>
        <taxon>Poaceae</taxon>
        <taxon>PACMAD clade</taxon>
        <taxon>Chloridoideae</taxon>
        <taxon>Cynodonteae</taxon>
        <taxon>Eleusininae</taxon>
        <taxon>Eleusine</taxon>
    </lineage>
</organism>
<dbReference type="EMBL" id="BQKI01000020">
    <property type="protein sequence ID" value="GJN11876.1"/>
    <property type="molecule type" value="Genomic_DNA"/>
</dbReference>
<dbReference type="InterPro" id="IPR011989">
    <property type="entry name" value="ARM-like"/>
</dbReference>
<reference evidence="3" key="2">
    <citation type="submission" date="2021-12" db="EMBL/GenBank/DDBJ databases">
        <title>Resequencing data analysis of finger millet.</title>
        <authorList>
            <person name="Hatakeyama M."/>
            <person name="Aluri S."/>
            <person name="Balachadran M.T."/>
            <person name="Sivarajan S.R."/>
            <person name="Poveda L."/>
            <person name="Shimizu-Inatsugi R."/>
            <person name="Schlapbach R."/>
            <person name="Sreeman S.M."/>
            <person name="Shimizu K.K."/>
        </authorList>
    </citation>
    <scope>NUCLEOTIDE SEQUENCE</scope>
</reference>
<dbReference type="AlphaFoldDB" id="A0AAV5DNT3"/>
<evidence type="ECO:0000256" key="2">
    <source>
        <dbReference type="SAM" id="Phobius"/>
    </source>
</evidence>
<keyword evidence="4" id="KW-1185">Reference proteome</keyword>
<evidence type="ECO:0000313" key="3">
    <source>
        <dbReference type="EMBL" id="GJN11876.1"/>
    </source>
</evidence>
<name>A0AAV5DNT3_ELECO</name>
<proteinExistence type="predicted"/>
<keyword evidence="2" id="KW-1133">Transmembrane helix</keyword>
<comment type="caution">
    <text evidence="3">The sequence shown here is derived from an EMBL/GenBank/DDBJ whole genome shotgun (WGS) entry which is preliminary data.</text>
</comment>
<dbReference type="InterPro" id="IPR016024">
    <property type="entry name" value="ARM-type_fold"/>
</dbReference>
<feature type="transmembrane region" description="Helical" evidence="2">
    <location>
        <begin position="123"/>
        <end position="143"/>
    </location>
</feature>
<dbReference type="Proteomes" id="UP001054889">
    <property type="component" value="Unassembled WGS sequence"/>
</dbReference>
<keyword evidence="2" id="KW-0812">Transmembrane</keyword>
<feature type="region of interest" description="Disordered" evidence="1">
    <location>
        <begin position="57"/>
        <end position="92"/>
    </location>
</feature>
<accession>A0AAV5DNT3</accession>
<keyword evidence="2" id="KW-0472">Membrane</keyword>
<dbReference type="SUPFAM" id="SSF48371">
    <property type="entry name" value="ARM repeat"/>
    <property type="match status" value="1"/>
</dbReference>
<gene>
    <name evidence="3" type="primary">ga30111</name>
    <name evidence="3" type="ORF">PR202_ga30111</name>
</gene>
<reference evidence="3" key="1">
    <citation type="journal article" date="2018" name="DNA Res.">
        <title>Multiple hybrid de novo genome assembly of finger millet, an orphan allotetraploid crop.</title>
        <authorList>
            <person name="Hatakeyama M."/>
            <person name="Aluri S."/>
            <person name="Balachadran M.T."/>
            <person name="Sivarajan S.R."/>
            <person name="Patrignani A."/>
            <person name="Gruter S."/>
            <person name="Poveda L."/>
            <person name="Shimizu-Inatsugi R."/>
            <person name="Baeten J."/>
            <person name="Francoijs K.J."/>
            <person name="Nataraja K.N."/>
            <person name="Reddy Y.A.N."/>
            <person name="Phadnis S."/>
            <person name="Ravikumar R.L."/>
            <person name="Schlapbach R."/>
            <person name="Sreeman S.M."/>
            <person name="Shimizu K.K."/>
        </authorList>
    </citation>
    <scope>NUCLEOTIDE SEQUENCE</scope>
</reference>
<protein>
    <submittedName>
        <fullName evidence="3">Uncharacterized protein</fullName>
    </submittedName>
</protein>